<dbReference type="EMBL" id="UINC01051644">
    <property type="protein sequence ID" value="SVB66049.1"/>
    <property type="molecule type" value="Genomic_DNA"/>
</dbReference>
<feature type="non-terminal residue" evidence="1">
    <location>
        <position position="34"/>
    </location>
</feature>
<proteinExistence type="predicted"/>
<name>A0A382FTQ4_9ZZZZ</name>
<protein>
    <submittedName>
        <fullName evidence="1">Uncharacterized protein</fullName>
    </submittedName>
</protein>
<dbReference type="AlphaFoldDB" id="A0A382FTQ4"/>
<sequence>VSDATERFDLKPVDTAMAQTDAVYVKRFRYDHVR</sequence>
<reference evidence="1" key="1">
    <citation type="submission" date="2018-05" db="EMBL/GenBank/DDBJ databases">
        <authorList>
            <person name="Lanie J.A."/>
            <person name="Ng W.-L."/>
            <person name="Kazmierczak K.M."/>
            <person name="Andrzejewski T.M."/>
            <person name="Davidsen T.M."/>
            <person name="Wayne K.J."/>
            <person name="Tettelin H."/>
            <person name="Glass J.I."/>
            <person name="Rusch D."/>
            <person name="Podicherti R."/>
            <person name="Tsui H.-C.T."/>
            <person name="Winkler M.E."/>
        </authorList>
    </citation>
    <scope>NUCLEOTIDE SEQUENCE</scope>
</reference>
<accession>A0A382FTQ4</accession>
<evidence type="ECO:0000313" key="1">
    <source>
        <dbReference type="EMBL" id="SVB66049.1"/>
    </source>
</evidence>
<organism evidence="1">
    <name type="scientific">marine metagenome</name>
    <dbReference type="NCBI Taxonomy" id="408172"/>
    <lineage>
        <taxon>unclassified sequences</taxon>
        <taxon>metagenomes</taxon>
        <taxon>ecological metagenomes</taxon>
    </lineage>
</organism>
<gene>
    <name evidence="1" type="ORF">METZ01_LOCUS218903</name>
</gene>
<feature type="non-terminal residue" evidence="1">
    <location>
        <position position="1"/>
    </location>
</feature>